<feature type="domain" description="Wall-associated receptor kinase galacturonan-binding" evidence="6">
    <location>
        <begin position="36"/>
        <end position="96"/>
    </location>
</feature>
<name>A0A9E7JQX4_9LILI</name>
<dbReference type="AlphaFoldDB" id="A0A9E7JQX4"/>
<keyword evidence="7" id="KW-0808">Transferase</keyword>
<feature type="domain" description="Wall-associated receptor kinase galacturonan-binding" evidence="6">
    <location>
        <begin position="558"/>
        <end position="614"/>
    </location>
</feature>
<proteinExistence type="predicted"/>
<evidence type="ECO:0000259" key="6">
    <source>
        <dbReference type="Pfam" id="PF13947"/>
    </source>
</evidence>
<feature type="transmembrane region" description="Helical" evidence="4">
    <location>
        <begin position="765"/>
        <end position="787"/>
    </location>
</feature>
<keyword evidence="2 5" id="KW-0732">Signal</keyword>
<dbReference type="OrthoDB" id="786317at2759"/>
<feature type="non-terminal residue" evidence="7">
    <location>
        <position position="799"/>
    </location>
</feature>
<feature type="signal peptide" evidence="5">
    <location>
        <begin position="1"/>
        <end position="21"/>
    </location>
</feature>
<evidence type="ECO:0000313" key="8">
    <source>
        <dbReference type="Proteomes" id="UP001055439"/>
    </source>
</evidence>
<gene>
    <name evidence="7" type="ORF">MUK42_33222</name>
</gene>
<dbReference type="EMBL" id="CP097504">
    <property type="protein sequence ID" value="URD89476.1"/>
    <property type="molecule type" value="Genomic_DNA"/>
</dbReference>
<reference evidence="7" key="1">
    <citation type="submission" date="2022-05" db="EMBL/GenBank/DDBJ databases">
        <title>The Musa troglodytarum L. genome provides insights into the mechanism of non-climacteric behaviour and enrichment of carotenoids.</title>
        <authorList>
            <person name="Wang J."/>
        </authorList>
    </citation>
    <scope>NUCLEOTIDE SEQUENCE</scope>
    <source>
        <tissue evidence="7">Leaf</tissue>
    </source>
</reference>
<evidence type="ECO:0000256" key="3">
    <source>
        <dbReference type="ARBA" id="ARBA00023157"/>
    </source>
</evidence>
<evidence type="ECO:0000256" key="5">
    <source>
        <dbReference type="SAM" id="SignalP"/>
    </source>
</evidence>
<dbReference type="InterPro" id="IPR018097">
    <property type="entry name" value="EGF_Ca-bd_CS"/>
</dbReference>
<keyword evidence="4" id="KW-1133">Transmembrane helix</keyword>
<keyword evidence="4" id="KW-0812">Transmembrane</keyword>
<dbReference type="GO" id="GO:0030247">
    <property type="term" value="F:polysaccharide binding"/>
    <property type="evidence" value="ECO:0007669"/>
    <property type="project" value="InterPro"/>
</dbReference>
<evidence type="ECO:0000256" key="1">
    <source>
        <dbReference type="ARBA" id="ARBA00004167"/>
    </source>
</evidence>
<dbReference type="CDD" id="cd00054">
    <property type="entry name" value="EGF_CA"/>
    <property type="match status" value="1"/>
</dbReference>
<evidence type="ECO:0000313" key="7">
    <source>
        <dbReference type="EMBL" id="URD89476.1"/>
    </source>
</evidence>
<dbReference type="GO" id="GO:0016301">
    <property type="term" value="F:kinase activity"/>
    <property type="evidence" value="ECO:0007669"/>
    <property type="project" value="UniProtKB-KW"/>
</dbReference>
<sequence length="799" mass="89199">MGWVELLLLLLKLSSMGSTKAEIASTKAPFDLPSNCTKRCGTIDIEYPFGIGTGCYREGFNLTCTDNTTKPLRLFLGDGKLEITRIDLDNGTVRVKTPIITMGVDQESIHVPLIDLQKWPYSLRSLYQEVQNFYTIDTYNRLYVSGCSVVADLVDPTTNRTISTCITRCTSNDNSQCTLSLYDWNNTSLEVRLTRLNQSDLHLLNASIIKVFVYDYYNSTTDDLQGIVKGSSSEVETALSWYIKDYPTCEEAKKNTKTYACINPNSDCYDVINYAYTNYNFGYICRCSLNHKGNPYLANGCTEIASTKAPFALPSNCTKRCGTIDIEYPFGIGTGCYREGFNLTCTYSTTKPPRLFLGDGKLEITGIDLDNGTVGVKTPIITMGVDQEFIDVPVIADVVDPTINRTVDTCTTRCTSYDNSQCTLDLNDWNSTLLEVQLTRLDQSDLHLLNASIIKVFVYNSYNATIDLQGIVKGSSSEVETVLSWYIKDSPTCEEAKKNMETFACNSPNSNCYDVLNDAYTNDSFGYICRCSLNQKGNPYLANGCKDTSSLLVPRKGCPTECGGVNIPFPFGLEEHCYRNQAFALTCNKTSNPPTLLFQGHYIVHNISLEDGQLVASAPNGTTTSYSYGSYTYDYDYLDATGPFTQLEQLSTFSWVIESQNCEEARQNERTFACVGKKILCVDVPKTSTKDIWGYRCNCAKGYQGNPYISDGCKDIDECSFPNKYVCNGTCRNTIGGYECLPDKRQTCENKRERLVKLKHEWCCAGVIIGVSTGSGLLLLSISFITLRRKWKTRKQKKI</sequence>
<dbReference type="GO" id="GO:0016020">
    <property type="term" value="C:membrane"/>
    <property type="evidence" value="ECO:0007669"/>
    <property type="project" value="UniProtKB-SubCell"/>
</dbReference>
<protein>
    <submittedName>
        <fullName evidence="7">OsWAK receptor-like protein kinase</fullName>
    </submittedName>
</protein>
<keyword evidence="7" id="KW-0675">Receptor</keyword>
<evidence type="ECO:0000256" key="4">
    <source>
        <dbReference type="SAM" id="Phobius"/>
    </source>
</evidence>
<dbReference type="Pfam" id="PF13947">
    <property type="entry name" value="GUB_WAK_bind"/>
    <property type="match status" value="3"/>
</dbReference>
<organism evidence="7 8">
    <name type="scientific">Musa troglodytarum</name>
    <name type="common">fe'i banana</name>
    <dbReference type="NCBI Taxonomy" id="320322"/>
    <lineage>
        <taxon>Eukaryota</taxon>
        <taxon>Viridiplantae</taxon>
        <taxon>Streptophyta</taxon>
        <taxon>Embryophyta</taxon>
        <taxon>Tracheophyta</taxon>
        <taxon>Spermatophyta</taxon>
        <taxon>Magnoliopsida</taxon>
        <taxon>Liliopsida</taxon>
        <taxon>Zingiberales</taxon>
        <taxon>Musaceae</taxon>
        <taxon>Musa</taxon>
    </lineage>
</organism>
<evidence type="ECO:0000256" key="2">
    <source>
        <dbReference type="ARBA" id="ARBA00022729"/>
    </source>
</evidence>
<comment type="subcellular location">
    <subcellularLocation>
        <location evidence="1">Membrane</location>
        <topology evidence="1">Single-pass membrane protein</topology>
    </subcellularLocation>
</comment>
<feature type="chain" id="PRO_5039573214" evidence="5">
    <location>
        <begin position="22"/>
        <end position="799"/>
    </location>
</feature>
<accession>A0A9E7JQX4</accession>
<keyword evidence="8" id="KW-1185">Reference proteome</keyword>
<dbReference type="GO" id="GO:0005509">
    <property type="term" value="F:calcium ion binding"/>
    <property type="evidence" value="ECO:0007669"/>
    <property type="project" value="InterPro"/>
</dbReference>
<dbReference type="Proteomes" id="UP001055439">
    <property type="component" value="Chromosome 2"/>
</dbReference>
<feature type="domain" description="Wall-associated receptor kinase galacturonan-binding" evidence="6">
    <location>
        <begin position="317"/>
        <end position="376"/>
    </location>
</feature>
<dbReference type="PROSITE" id="PS01187">
    <property type="entry name" value="EGF_CA"/>
    <property type="match status" value="1"/>
</dbReference>
<keyword evidence="4" id="KW-0472">Membrane</keyword>
<keyword evidence="3" id="KW-1015">Disulfide bond</keyword>
<keyword evidence="7" id="KW-0418">Kinase</keyword>
<dbReference type="PANTHER" id="PTHR33491">
    <property type="entry name" value="OSJNBA0016N04.9 PROTEIN"/>
    <property type="match status" value="1"/>
</dbReference>
<dbReference type="InterPro" id="IPR025287">
    <property type="entry name" value="WAK_GUB"/>
</dbReference>
<dbReference type="Gene3D" id="2.10.25.10">
    <property type="entry name" value="Laminin"/>
    <property type="match status" value="1"/>
</dbReference>